<protein>
    <submittedName>
        <fullName evidence="1">Uncharacterized protein</fullName>
    </submittedName>
</protein>
<dbReference type="AlphaFoldDB" id="A0A5B7CN78"/>
<sequence>MSGNCSVQSQAVWHGDGGGQWRAVRSCRGRWKMACYEGIMGVRDDRVTAFGNSDSGPLE</sequence>
<gene>
    <name evidence="1" type="ORF">E2C01_003155</name>
</gene>
<keyword evidence="2" id="KW-1185">Reference proteome</keyword>
<name>A0A5B7CN78_PORTR</name>
<dbReference type="Proteomes" id="UP000324222">
    <property type="component" value="Unassembled WGS sequence"/>
</dbReference>
<organism evidence="1 2">
    <name type="scientific">Portunus trituberculatus</name>
    <name type="common">Swimming crab</name>
    <name type="synonym">Neptunus trituberculatus</name>
    <dbReference type="NCBI Taxonomy" id="210409"/>
    <lineage>
        <taxon>Eukaryota</taxon>
        <taxon>Metazoa</taxon>
        <taxon>Ecdysozoa</taxon>
        <taxon>Arthropoda</taxon>
        <taxon>Crustacea</taxon>
        <taxon>Multicrustacea</taxon>
        <taxon>Malacostraca</taxon>
        <taxon>Eumalacostraca</taxon>
        <taxon>Eucarida</taxon>
        <taxon>Decapoda</taxon>
        <taxon>Pleocyemata</taxon>
        <taxon>Brachyura</taxon>
        <taxon>Eubrachyura</taxon>
        <taxon>Portunoidea</taxon>
        <taxon>Portunidae</taxon>
        <taxon>Portuninae</taxon>
        <taxon>Portunus</taxon>
    </lineage>
</organism>
<comment type="caution">
    <text evidence="1">The sequence shown here is derived from an EMBL/GenBank/DDBJ whole genome shotgun (WGS) entry which is preliminary data.</text>
</comment>
<proteinExistence type="predicted"/>
<reference evidence="1 2" key="1">
    <citation type="submission" date="2019-05" db="EMBL/GenBank/DDBJ databases">
        <title>Another draft genome of Portunus trituberculatus and its Hox gene families provides insights of decapod evolution.</title>
        <authorList>
            <person name="Jeong J.-H."/>
            <person name="Song I."/>
            <person name="Kim S."/>
            <person name="Choi T."/>
            <person name="Kim D."/>
            <person name="Ryu S."/>
            <person name="Kim W."/>
        </authorList>
    </citation>
    <scope>NUCLEOTIDE SEQUENCE [LARGE SCALE GENOMIC DNA]</scope>
    <source>
        <tissue evidence="1">Muscle</tissue>
    </source>
</reference>
<evidence type="ECO:0000313" key="1">
    <source>
        <dbReference type="EMBL" id="MPC10518.1"/>
    </source>
</evidence>
<dbReference type="EMBL" id="VSRR010000121">
    <property type="protein sequence ID" value="MPC10518.1"/>
    <property type="molecule type" value="Genomic_DNA"/>
</dbReference>
<accession>A0A5B7CN78</accession>
<evidence type="ECO:0000313" key="2">
    <source>
        <dbReference type="Proteomes" id="UP000324222"/>
    </source>
</evidence>